<evidence type="ECO:0000313" key="3">
    <source>
        <dbReference type="EMBL" id="PSS20053.1"/>
    </source>
</evidence>
<feature type="region of interest" description="Disordered" evidence="2">
    <location>
        <begin position="300"/>
        <end position="441"/>
    </location>
</feature>
<dbReference type="RefSeq" id="XP_024721323.1">
    <property type="nucleotide sequence ID" value="XM_024866554.1"/>
</dbReference>
<reference evidence="3 4" key="1">
    <citation type="journal article" date="2018" name="New Phytol.">
        <title>Comparative genomics and transcriptomics depict ericoid mycorrhizal fungi as versatile saprotrophs and plant mutualists.</title>
        <authorList>
            <person name="Martino E."/>
            <person name="Morin E."/>
            <person name="Grelet G.A."/>
            <person name="Kuo A."/>
            <person name="Kohler A."/>
            <person name="Daghino S."/>
            <person name="Barry K.W."/>
            <person name="Cichocki N."/>
            <person name="Clum A."/>
            <person name="Dockter R.B."/>
            <person name="Hainaut M."/>
            <person name="Kuo R.C."/>
            <person name="LaButti K."/>
            <person name="Lindahl B.D."/>
            <person name="Lindquist E.A."/>
            <person name="Lipzen A."/>
            <person name="Khouja H.R."/>
            <person name="Magnuson J."/>
            <person name="Murat C."/>
            <person name="Ohm R.A."/>
            <person name="Singer S.W."/>
            <person name="Spatafora J.W."/>
            <person name="Wang M."/>
            <person name="Veneault-Fourrey C."/>
            <person name="Henrissat B."/>
            <person name="Grigoriev I.V."/>
            <person name="Martin F.M."/>
            <person name="Perotto S."/>
        </authorList>
    </citation>
    <scope>NUCLEOTIDE SEQUENCE [LARGE SCALE GENOMIC DNA]</scope>
    <source>
        <strain evidence="3 4">ATCC 22711</strain>
    </source>
</reference>
<protein>
    <submittedName>
        <fullName evidence="3">Uncharacterized protein</fullName>
    </submittedName>
</protein>
<dbReference type="PANTHER" id="PTHR42023:SF1">
    <property type="entry name" value="BHLH DOMAIN-CONTAINING PROTEIN"/>
    <property type="match status" value="1"/>
</dbReference>
<dbReference type="PANTHER" id="PTHR42023">
    <property type="entry name" value="BHLH DOMAIN-CONTAINING PROTEIN"/>
    <property type="match status" value="1"/>
</dbReference>
<name>A0A2T3B338_AMORE</name>
<evidence type="ECO:0000256" key="2">
    <source>
        <dbReference type="SAM" id="MobiDB-lite"/>
    </source>
</evidence>
<accession>A0A2T3B338</accession>
<evidence type="ECO:0000256" key="1">
    <source>
        <dbReference type="SAM" id="Coils"/>
    </source>
</evidence>
<keyword evidence="1" id="KW-0175">Coiled coil</keyword>
<keyword evidence="4" id="KW-1185">Reference proteome</keyword>
<feature type="compositionally biased region" description="Basic and acidic residues" evidence="2">
    <location>
        <begin position="340"/>
        <end position="356"/>
    </location>
</feature>
<feature type="compositionally biased region" description="Polar residues" evidence="2">
    <location>
        <begin position="373"/>
        <end position="396"/>
    </location>
</feature>
<evidence type="ECO:0000313" key="4">
    <source>
        <dbReference type="Proteomes" id="UP000241818"/>
    </source>
</evidence>
<dbReference type="STRING" id="857342.A0A2T3B338"/>
<dbReference type="OrthoDB" id="4507572at2759"/>
<dbReference type="AlphaFoldDB" id="A0A2T3B338"/>
<feature type="compositionally biased region" description="Acidic residues" evidence="2">
    <location>
        <begin position="74"/>
        <end position="85"/>
    </location>
</feature>
<feature type="region of interest" description="Disordered" evidence="2">
    <location>
        <begin position="226"/>
        <end position="282"/>
    </location>
</feature>
<organism evidence="3 4">
    <name type="scientific">Amorphotheca resinae ATCC 22711</name>
    <dbReference type="NCBI Taxonomy" id="857342"/>
    <lineage>
        <taxon>Eukaryota</taxon>
        <taxon>Fungi</taxon>
        <taxon>Dikarya</taxon>
        <taxon>Ascomycota</taxon>
        <taxon>Pezizomycotina</taxon>
        <taxon>Leotiomycetes</taxon>
        <taxon>Helotiales</taxon>
        <taxon>Amorphothecaceae</taxon>
        <taxon>Amorphotheca</taxon>
    </lineage>
</organism>
<dbReference type="Proteomes" id="UP000241818">
    <property type="component" value="Unassembled WGS sequence"/>
</dbReference>
<feature type="coiled-coil region" evidence="1">
    <location>
        <begin position="479"/>
        <end position="542"/>
    </location>
</feature>
<feature type="compositionally biased region" description="Polar residues" evidence="2">
    <location>
        <begin position="42"/>
        <end position="51"/>
    </location>
</feature>
<sequence length="575" mass="63572">MRKGLPELPFGPVLQTALDHQESKFRPVSSIYSRPSPPPISTQFPQKTYQTVYPDDEVSPPSSPEYGRNRTQIIDEEVSPIDDTPDASKLGFDIPSSRQASSARPPSKLGTNSKPPPSSIPLLRREKRRNQAATTAANLVQRKAVGDGARVGQTADVRWDPYSGNVTTSNKDRPQSVEPGEFSPPGSQFIHEPTGIVLGNQSIISGPPNPHTTIRDRVRKLKPHIAPMEKPAWKGATGRTTIVSPVADQPDMPPIRIPRKSSKRVTSPSPRLMTPVSAIRSGGDETDIASARHAEPFARTVLSPSSEQSPRIPVPEPLTPADNNMKARVDAFPPAVTTHQRKDSAGTIERNFREALQKSFNPDPSEPYVQPPSRFSITTYATSIGDNSSRPSTDSNRPPMPPIPTSSGTTQDSPTPKTPILNRKRPKVGESPKVTTRKAVNPTSPVLISMTSSITTKRASDTAKTLPQSPAETESRDLISSLQAQLDNLANRRNNITRSIRQMTELMPKDRIVETTEVRRKRDEEKRKVEHLREEEADIRQQEHELGLKLHRAWKRQDKDAVYEPTGLWVRRVTG</sequence>
<feature type="compositionally biased region" description="Polar residues" evidence="2">
    <location>
        <begin position="405"/>
        <end position="415"/>
    </location>
</feature>
<feature type="region of interest" description="Disordered" evidence="2">
    <location>
        <begin position="22"/>
        <end position="192"/>
    </location>
</feature>
<feature type="compositionally biased region" description="Low complexity" evidence="2">
    <location>
        <begin position="95"/>
        <end position="107"/>
    </location>
</feature>
<dbReference type="GeneID" id="36574635"/>
<dbReference type="EMBL" id="KZ679010">
    <property type="protein sequence ID" value="PSS20053.1"/>
    <property type="molecule type" value="Genomic_DNA"/>
</dbReference>
<proteinExistence type="predicted"/>
<dbReference type="InParanoid" id="A0A2T3B338"/>
<gene>
    <name evidence="3" type="ORF">M430DRAFT_34452</name>
</gene>